<evidence type="ECO:0000313" key="4">
    <source>
        <dbReference type="Proteomes" id="UP000235392"/>
    </source>
</evidence>
<feature type="compositionally biased region" description="Low complexity" evidence="1">
    <location>
        <begin position="309"/>
        <end position="318"/>
    </location>
</feature>
<dbReference type="InterPro" id="IPR012677">
    <property type="entry name" value="Nucleotide-bd_a/b_plait_sf"/>
</dbReference>
<dbReference type="AlphaFoldDB" id="A0A2N5TW98"/>
<evidence type="ECO:0000259" key="2">
    <source>
        <dbReference type="Pfam" id="PF00076"/>
    </source>
</evidence>
<sequence>VAIARQFDDEGESTGAESCGLAARQEVQGAQTLGLRLQPVGVDARLDPSSLRTSQLAGHAVISNLTPFSFDNRFDAPTRAFPQCSPDAHQACRIMWSQRNPLLLNIRQGNIFIKNLDEAINNKALHDTFSAFGDILSCKVAYKLHIDKLKETINQMGLSVLFLFNPHNPTGQAVEGGGLEELAQAAAWAKSHGNDNLLFQPSPAYTRLCRCLQAVPRPCGSRRLGPATTMRADPRPVTLVLSDSASATIGRSPSLFSAGRPPAAVAAAAGRLATAEDADSCWTSLSPADHAARVRLPLCAQPPAPLPSPRQQQPAASPWLSTQRAAGRPSALRITPLGPSSAFLLRSDLPRSKNGTDALDGRNRHSSTTCHSCVSPAPGSLNSHGGMNYTGRFGQHQPDSTGTRENDSLLLGRPASSNGHQQTHAPASQRLRPGRVPLQSLDLPPKSSRYSTSQFHQAPTSRLPTRASQSSHSPNGSLDGKKNTNALDPEPTLEVGSNADIGSAPPISLTRRHSPIIHGSSNDLRRQIAKGQFSAQRSYSDTRNPLSNQKNLPWSQHLLYSSAQHSNSHQQGTLNPGIPATPCGSSQQSSHKYQTPSLNPSLARRSKSGYSLIYLTSSLRPSARSKASETANPLPFSWASRPVAGRSEAWNLICGDGTDSSLEPMDLSKEELMMNVYSSKAASETNPGKKAKLLNALRVLVKANLTNKLLHVISNTANTAAEEKAHQPMDLDKAYANVELEEFAKKILQTRVLGVELAQNFK</sequence>
<feature type="compositionally biased region" description="Polar residues" evidence="1">
    <location>
        <begin position="415"/>
        <end position="426"/>
    </location>
</feature>
<dbReference type="SUPFAM" id="SSF54928">
    <property type="entry name" value="RNA-binding domain, RBD"/>
    <property type="match status" value="1"/>
</dbReference>
<proteinExistence type="predicted"/>
<accession>A0A2N5TW98</accession>
<protein>
    <recommendedName>
        <fullName evidence="2">RRM domain-containing protein</fullName>
    </recommendedName>
</protein>
<dbReference type="Proteomes" id="UP000235392">
    <property type="component" value="Unassembled WGS sequence"/>
</dbReference>
<feature type="compositionally biased region" description="Polar residues" evidence="1">
    <location>
        <begin position="448"/>
        <end position="476"/>
    </location>
</feature>
<feature type="compositionally biased region" description="Polar residues" evidence="1">
    <location>
        <begin position="563"/>
        <end position="574"/>
    </location>
</feature>
<evidence type="ECO:0000313" key="3">
    <source>
        <dbReference type="EMBL" id="PLW29756.1"/>
    </source>
</evidence>
<evidence type="ECO:0000256" key="1">
    <source>
        <dbReference type="SAM" id="MobiDB-lite"/>
    </source>
</evidence>
<dbReference type="InterPro" id="IPR000504">
    <property type="entry name" value="RRM_dom"/>
</dbReference>
<dbReference type="Pfam" id="PF00076">
    <property type="entry name" value="RRM_1"/>
    <property type="match status" value="1"/>
</dbReference>
<name>A0A2N5TW98_9BASI</name>
<feature type="non-terminal residue" evidence="3">
    <location>
        <position position="1"/>
    </location>
</feature>
<gene>
    <name evidence="3" type="ORF">PCASD_17504</name>
</gene>
<organism evidence="3 4">
    <name type="scientific">Puccinia coronata f. sp. avenae</name>
    <dbReference type="NCBI Taxonomy" id="200324"/>
    <lineage>
        <taxon>Eukaryota</taxon>
        <taxon>Fungi</taxon>
        <taxon>Dikarya</taxon>
        <taxon>Basidiomycota</taxon>
        <taxon>Pucciniomycotina</taxon>
        <taxon>Pucciniomycetes</taxon>
        <taxon>Pucciniales</taxon>
        <taxon>Pucciniaceae</taxon>
        <taxon>Puccinia</taxon>
    </lineage>
</organism>
<reference evidence="3 4" key="1">
    <citation type="submission" date="2017-11" db="EMBL/GenBank/DDBJ databases">
        <title>De novo assembly and phasing of dikaryotic genomes from two isolates of Puccinia coronata f. sp. avenae, the causal agent of oat crown rust.</title>
        <authorList>
            <person name="Miller M.E."/>
            <person name="Zhang Y."/>
            <person name="Omidvar V."/>
            <person name="Sperschneider J."/>
            <person name="Schwessinger B."/>
            <person name="Raley C."/>
            <person name="Palmer J.M."/>
            <person name="Garnica D."/>
            <person name="Upadhyaya N."/>
            <person name="Rathjen J."/>
            <person name="Taylor J.M."/>
            <person name="Park R.F."/>
            <person name="Dodds P.N."/>
            <person name="Hirsch C.D."/>
            <person name="Kianian S.F."/>
            <person name="Figueroa M."/>
        </authorList>
    </citation>
    <scope>NUCLEOTIDE SEQUENCE [LARGE SCALE GENOMIC DNA]</scope>
    <source>
        <strain evidence="3">12SD80</strain>
    </source>
</reference>
<comment type="caution">
    <text evidence="3">The sequence shown here is derived from an EMBL/GenBank/DDBJ whole genome shotgun (WGS) entry which is preliminary data.</text>
</comment>
<feature type="region of interest" description="Disordered" evidence="1">
    <location>
        <begin position="301"/>
        <end position="524"/>
    </location>
</feature>
<dbReference type="EMBL" id="PGCI01000320">
    <property type="protein sequence ID" value="PLW29756.1"/>
    <property type="molecule type" value="Genomic_DNA"/>
</dbReference>
<dbReference type="GO" id="GO:0003723">
    <property type="term" value="F:RNA binding"/>
    <property type="evidence" value="ECO:0007669"/>
    <property type="project" value="InterPro"/>
</dbReference>
<feature type="domain" description="RRM" evidence="2">
    <location>
        <begin position="111"/>
        <end position="143"/>
    </location>
</feature>
<feature type="region of interest" description="Disordered" evidence="1">
    <location>
        <begin position="563"/>
        <end position="603"/>
    </location>
</feature>
<feature type="compositionally biased region" description="Polar residues" evidence="1">
    <location>
        <begin position="583"/>
        <end position="600"/>
    </location>
</feature>
<dbReference type="Gene3D" id="3.30.70.330">
    <property type="match status" value="1"/>
</dbReference>
<dbReference type="InterPro" id="IPR035979">
    <property type="entry name" value="RBD_domain_sf"/>
</dbReference>